<evidence type="ECO:0000256" key="2">
    <source>
        <dbReference type="ARBA" id="ARBA00023010"/>
    </source>
</evidence>
<dbReference type="PANTHER" id="PTHR30612">
    <property type="entry name" value="SECA INNER MEMBRANE COMPONENT OF SEC PROTEIN SECRETION SYSTEM"/>
    <property type="match status" value="1"/>
</dbReference>
<dbReference type="SUPFAM" id="SSF52540">
    <property type="entry name" value="P-loop containing nucleoside triphosphate hydrolases"/>
    <property type="match status" value="4"/>
</dbReference>
<keyword evidence="1" id="KW-0653">Protein transport</keyword>
<dbReference type="GO" id="GO:0006605">
    <property type="term" value="P:protein targeting"/>
    <property type="evidence" value="ECO:0007669"/>
    <property type="project" value="InterPro"/>
</dbReference>
<dbReference type="PROSITE" id="PS51196">
    <property type="entry name" value="SECA_MOTOR_DEAD"/>
    <property type="match status" value="1"/>
</dbReference>
<sequence>MMTESRGSEKDHNQNIDINALLSNELEKFKRNISEDLSRMIYAVEAVDGNKDGQLKKAVIRASEITNDAHIALIPYKNGSVYGAAIFIKFKSQKQIETIEFMDSAENSNIAIDNLQNEINEIYPAAFLRWRIVGKHSNPVQCTNLTVESLLRATSEALCISEQQTGGKSSHTQPFKDDKSVSALLKDDQKSSTSSSSGNRSPKHRLLKQISQSEIEPKIMQEESSPSSVTYGNNQPTSKFRKSIATINSEDREALHEPEASTRLSEVAEFECRNNDNENKHHITDQSVINLYHDFTSMPLCAERFTINLLYLVSLKFINVENLRDPNIVIPDDIGTAMSEQLNCLKERLIVEDFRSKAIQNLVETCCVNIKSKNWQAILTKLKELFLNLSPLNMQELFRLVKKVDETTHLIEGKDIILFLGETGAGKSTAIHFFAGSTMTRVKVNGLNHISPTNIQNPELQRVVTSPFARSETRYITSVEVNYRSVGASTNGSIILCDTPGFEDTNGPEVDIANGIGVVKAVKGCKSVKPLVLFSYKSIGDRCSGIKQLAHVIVGLIPNIKDHIQAISYIFTKFPEEERKSIHAMLQDVNDELNAEEKSNVSFTSFLKDMLRKTRKSTVVLDPVSDEPGEILDDLADSASIDHPDEAFQYFTAEKSKAIVQEQVRRHQIGIMSAIKRYEYDFVEYKLDQLNALYKLLEQDDIKQVYDNCLQYISKLLNEAYQDSISTFNRCLTNQTVLNTEDIERYQISINHAKLADRLKERYLVAQNVFHSKAFIDNLIEQVDIIMKDLKPEDLDKLSTKITLNKIKLLAKYFQEINNKYKDICKIFADEYDRIVQSLKSTLHEKNMIIIENCLKILSDAFTILEDHLDKELLKRKYNESKSAFLQDFRNSVREFSKDISKEIYNDAIINNLMQCLNLFETVRKATDLQRHIDQKDISSSYECFIKEILGHYNQINERIITELRSERSYSKIKVLFEEITLIRKIPPIETETNSDYYRTLEHICGYIRELRRDIESVLNGFDSNRQNNYNALMKCISNLKSAQWIENHRKDVYSDVLDNTKQQIVQYVKHLQRTIAQKDIDLDNPSNIAFVSCKVLEINEMKAIEEIVPDIVQIIGTVNEYFKNQIGNVLNSIRTTFNIDSWKQRTSQLVDFNVAEKGFKFLDECRSIDISFGIDSASVLATLRIFIREYSIIIQKEIKDCFNFIKEFQNGDKKDIFAKVTLLFERLEEISDITDKHPIVLEQLHNRKIRDECKRDLEIYVEDLSGELNFLNSEENTEAFHNKLLVAKALSTVDPFIRGKKYNEIYSTYQRVFIDAAGERGKRVIDNINNFKYEEIQIDLETLRTSQEAGQGQRYFVQAKRVFNISLYTLLEATKTQAIMLGSKLEFDAIKAIVDNLKRMENAKRYMSEYTDKLDLIDSCASEVKGLIEGRMRNFLTSVRAVNNMGNFYEAGERLKHIQTVKDLLGIYCTESISQEIETLNQNQDEILGNVVVRKYIDTDISEYTLNPPKDIFDRLEKVKETDERYVKALDELRKGIRSKFRKELDDALKRKPPDHDNIHIRRFEAAIKYLPNDLQTGLEIEFKHCKEQITKDIQQNDKELDSACNSNDIRRIKELIERYRQTDGMQHYIDKGQEQVRQQTQEIISIMKKNLKEYKIKEALSHVEKLDSYRIDLGQVLDMEHLCTKTRLEITNTFQEVYVNCMKYFSKEEKQSFNDEKIEIPTNDIFCMIDFTKFRDRHNKDSILEHMFPNDFDKSLKNFSVTFVNFFNECEKNYKKATENNDFTLYENVLSIMTKWNNSLIEIKNERYDLDKEDNLMINIVTCVKKLTPSSFMLDTISKFIKKLTCEIIQTRIINDDINEIEKDREQRFKSLNKKFSILIDAKKVGSFLSDIDINRFESECLTGFEKSITETFSLIEVILKRVFGENRFSNADSIDFNKYYYNLVSYKQEMTLAPCGVEAKLDKIRRTVNENIENWADSIETDRTTQNVSLMLINMKRVARNMSAFKATIDARIDESLNNYKRFSNDNLAISKLGTILNQDTMGIGQYIIGEHNIFEGYSTSIFNEKTQKHDINYVLDNLDGDLIDSKLLRKRFDEFDKMYKELIKKYLKPDMKLEPLVSDIKLIAGINKQKPDDIEWDILKGKIPRLAAHIFALWTLRSAEHYFEAKGSNNQDSYLLQPHAAQIVSIFRMLGIGDKKEELSNNLVQIGTGEGKSITLGATACILALLGFDIYCACYSQYLSQRDYKAFLPLFDSLGVVNYIHYGTFNELCEEIINEDGEIRQTVEQIISQNLGNIAIRSKANKRAKILLIDEVDIFFSQEFYGNLYTPVASLRDPTITALVYLIWNNRNSKMNINQVKDKPEYQACINKYPNWMNLVDEAVKDMLFDVHNFASHGYTVKDGQIAYIEQDNVVYNVSYGYKTLFAYLHEHENSNEISKATVEKNISIEIKCGSFSYAEIPLEFNHMMGVTGTLRTLSEPERKVIQDVYKIKRNTYMPSVFGAHDLKFREKDDIKIENEYDYFNVIKQEIEDRLRGISSGERAVLVFFESEKKLNEFRDSKALALLKDYVFCLTEQTSLEEKESRIKSATVSGRVTLFTRTFGRGTDFICYDQTVLSNGGTHVIQTFLSEEISEEVQIKGRTARQGNRGSYSMVLFDRDLEKFQIEKTDIEDIRAGKGFLSRLAGIVGITKSYRTMYELLNEKRTDTFKARYDNNRKFVEHARIKHKEAKKFLWNLTNGKIDDIKMFLVEENKGAVGSPTSRTVCLMDATGSMYALLHKSKNAVDIMFERASAILKEKGFASNSFEIQFAVYRNYNSKEEKILQYSPWETKPDNLRAFMNTIEVEGGWGNEAIEIGLWHANQENSREPITQVILIGDAPPNTQVEVKDRRKQYGERYWLGTKFGKQTYYENELENLKTCKIPIHAFYVVEPAKDIFQKIAQNTGGRCEMLDINSKAGAKMLTDLVTEEILNNIGGSVKGDVLVKAYREKYSKKE</sequence>
<evidence type="ECO:0000313" key="7">
    <source>
        <dbReference type="Proteomes" id="UP000663873"/>
    </source>
</evidence>
<gene>
    <name evidence="5" type="ORF">TIS948_LOCUS32309</name>
    <name evidence="6" type="ORF">UJA718_LOCUS11817</name>
</gene>
<protein>
    <recommendedName>
        <fullName evidence="4">SecA family profile domain-containing protein</fullName>
    </recommendedName>
</protein>
<dbReference type="InterPro" id="IPR014018">
    <property type="entry name" value="SecA_motor_DEAD"/>
</dbReference>
<dbReference type="InterPro" id="IPR000185">
    <property type="entry name" value="SecA"/>
</dbReference>
<proteinExistence type="predicted"/>
<dbReference type="EMBL" id="CAJNXB010005917">
    <property type="protein sequence ID" value="CAF3456240.1"/>
    <property type="molecule type" value="Genomic_DNA"/>
</dbReference>
<keyword evidence="7" id="KW-1185">Reference proteome</keyword>
<name>A0A820H1M6_9BILA</name>
<feature type="region of interest" description="Disordered" evidence="3">
    <location>
        <begin position="184"/>
        <end position="237"/>
    </location>
</feature>
<organism evidence="6 7">
    <name type="scientific">Rotaria socialis</name>
    <dbReference type="NCBI Taxonomy" id="392032"/>
    <lineage>
        <taxon>Eukaryota</taxon>
        <taxon>Metazoa</taxon>
        <taxon>Spiralia</taxon>
        <taxon>Gnathifera</taxon>
        <taxon>Rotifera</taxon>
        <taxon>Eurotatoria</taxon>
        <taxon>Bdelloidea</taxon>
        <taxon>Philodinida</taxon>
        <taxon>Philodinidae</taxon>
        <taxon>Rotaria</taxon>
    </lineage>
</organism>
<evidence type="ECO:0000259" key="4">
    <source>
        <dbReference type="PROSITE" id="PS51196"/>
    </source>
</evidence>
<dbReference type="InterPro" id="IPR011115">
    <property type="entry name" value="SecA_DEAD"/>
</dbReference>
<reference evidence="6" key="1">
    <citation type="submission" date="2021-02" db="EMBL/GenBank/DDBJ databases">
        <authorList>
            <person name="Nowell W R."/>
        </authorList>
    </citation>
    <scope>NUCLEOTIDE SEQUENCE</scope>
</reference>
<dbReference type="PANTHER" id="PTHR30612:SF0">
    <property type="entry name" value="CHLOROPLAST PROTEIN-TRANSPORTING ATPASE"/>
    <property type="match status" value="1"/>
</dbReference>
<feature type="domain" description="SecA family profile" evidence="4">
    <location>
        <begin position="2030"/>
        <end position="2685"/>
    </location>
</feature>
<evidence type="ECO:0000313" key="5">
    <source>
        <dbReference type="EMBL" id="CAF3456240.1"/>
    </source>
</evidence>
<evidence type="ECO:0000313" key="6">
    <source>
        <dbReference type="EMBL" id="CAF4287887.1"/>
    </source>
</evidence>
<dbReference type="InterPro" id="IPR027417">
    <property type="entry name" value="P-loop_NTPase"/>
</dbReference>
<keyword evidence="2" id="KW-0811">Translocation</keyword>
<feature type="compositionally biased region" description="Polar residues" evidence="3">
    <location>
        <begin position="222"/>
        <end position="237"/>
    </location>
</feature>
<accession>A0A820H1M6</accession>
<dbReference type="GO" id="GO:0005524">
    <property type="term" value="F:ATP binding"/>
    <property type="evidence" value="ECO:0007669"/>
    <property type="project" value="InterPro"/>
</dbReference>
<dbReference type="Proteomes" id="UP000663825">
    <property type="component" value="Unassembled WGS sequence"/>
</dbReference>
<dbReference type="Gene3D" id="3.40.50.300">
    <property type="entry name" value="P-loop containing nucleotide triphosphate hydrolases"/>
    <property type="match status" value="3"/>
</dbReference>
<evidence type="ECO:0000256" key="3">
    <source>
        <dbReference type="SAM" id="MobiDB-lite"/>
    </source>
</evidence>
<dbReference type="GO" id="GO:0006886">
    <property type="term" value="P:intracellular protein transport"/>
    <property type="evidence" value="ECO:0007669"/>
    <property type="project" value="InterPro"/>
</dbReference>
<keyword evidence="1" id="KW-0813">Transport</keyword>
<dbReference type="EMBL" id="CAJOBP010001482">
    <property type="protein sequence ID" value="CAF4287887.1"/>
    <property type="molecule type" value="Genomic_DNA"/>
</dbReference>
<evidence type="ECO:0000256" key="1">
    <source>
        <dbReference type="ARBA" id="ARBA00022927"/>
    </source>
</evidence>
<comment type="caution">
    <text evidence="6">The sequence shown here is derived from an EMBL/GenBank/DDBJ whole genome shotgun (WGS) entry which is preliminary data.</text>
</comment>
<dbReference type="GO" id="GO:0017038">
    <property type="term" value="P:protein import"/>
    <property type="evidence" value="ECO:0007669"/>
    <property type="project" value="InterPro"/>
</dbReference>
<dbReference type="OrthoDB" id="2386367at2759"/>
<dbReference type="Proteomes" id="UP000663873">
    <property type="component" value="Unassembled WGS sequence"/>
</dbReference>
<dbReference type="Pfam" id="PF07517">
    <property type="entry name" value="SecA_DEAD"/>
    <property type="match status" value="1"/>
</dbReference>
<dbReference type="GO" id="GO:0016020">
    <property type="term" value="C:membrane"/>
    <property type="evidence" value="ECO:0007669"/>
    <property type="project" value="InterPro"/>
</dbReference>